<proteinExistence type="inferred from homology"/>
<comment type="similarity">
    <text evidence="1 7">Belongs to the peroxin-14 family.</text>
</comment>
<comment type="function">
    <text evidence="7">Component of the PEX13-PEX14 docking complex, a translocon channel that specifically mediates the import of peroxisomal cargo proteins bound to PEX5 receptor. The PEX13-PEX14 docking complex forms a large import pore which can be opened to a diameter of about 9 nm. Mechanistically, PEX5 receptor along with cargo proteins associates with the PEX14 subunit of the PEX13-PEX14 docking complex in the cytosol, leading to the insertion of the receptor into the organelle membrane with the concomitant translocation of the cargo into the peroxisome matrix.</text>
</comment>
<dbReference type="Pfam" id="PF04695">
    <property type="entry name" value="Pex14_N"/>
    <property type="match status" value="1"/>
</dbReference>
<feature type="compositionally biased region" description="Acidic residues" evidence="8">
    <location>
        <begin position="264"/>
        <end position="279"/>
    </location>
</feature>
<keyword evidence="7" id="KW-0653">Protein transport</keyword>
<protein>
    <recommendedName>
        <fullName evidence="4 7">Peroxisomal membrane protein PEX14</fullName>
    </recommendedName>
    <alternativeName>
        <fullName evidence="5 7">Peroxin-14</fullName>
    </alternativeName>
</protein>
<evidence type="ECO:0000256" key="2">
    <source>
        <dbReference type="ARBA" id="ARBA00023010"/>
    </source>
</evidence>
<evidence type="ECO:0000256" key="6">
    <source>
        <dbReference type="ARBA" id="ARBA00046271"/>
    </source>
</evidence>
<feature type="region of interest" description="Disordered" evidence="8">
    <location>
        <begin position="70"/>
        <end position="160"/>
    </location>
</feature>
<dbReference type="RefSeq" id="XP_016261983.1">
    <property type="nucleotide sequence ID" value="XM_016408503.1"/>
</dbReference>
<dbReference type="GO" id="GO:0005778">
    <property type="term" value="C:peroxisomal membrane"/>
    <property type="evidence" value="ECO:0007669"/>
    <property type="project" value="UniProtKB-SubCell"/>
</dbReference>
<dbReference type="GO" id="GO:1990429">
    <property type="term" value="C:peroxisomal importomer complex"/>
    <property type="evidence" value="ECO:0007669"/>
    <property type="project" value="TreeGrafter"/>
</dbReference>
<feature type="compositionally biased region" description="Low complexity" evidence="8">
    <location>
        <begin position="291"/>
        <end position="308"/>
    </location>
</feature>
<feature type="compositionally biased region" description="Low complexity" evidence="8">
    <location>
        <begin position="92"/>
        <end position="104"/>
    </location>
</feature>
<feature type="compositionally biased region" description="Low complexity" evidence="8">
    <location>
        <begin position="19"/>
        <end position="40"/>
    </location>
</feature>
<dbReference type="OrthoDB" id="441517at2759"/>
<dbReference type="Gene3D" id="1.10.10.10">
    <property type="entry name" value="Winged helix-like DNA-binding domain superfamily/Winged helix DNA-binding domain"/>
    <property type="match status" value="1"/>
</dbReference>
<dbReference type="InterPro" id="IPR025655">
    <property type="entry name" value="PEX14"/>
</dbReference>
<keyword evidence="11" id="KW-1185">Reference proteome</keyword>
<feature type="compositionally biased region" description="Polar residues" evidence="8">
    <location>
        <begin position="309"/>
        <end position="324"/>
    </location>
</feature>
<dbReference type="PANTHER" id="PTHR23058">
    <property type="entry name" value="PEROXISOMAL MEMBRANE PROTEIN PEX14"/>
    <property type="match status" value="1"/>
</dbReference>
<evidence type="ECO:0000313" key="10">
    <source>
        <dbReference type="EMBL" id="KIW41767.1"/>
    </source>
</evidence>
<dbReference type="EMBL" id="KN847337">
    <property type="protein sequence ID" value="KIW41766.1"/>
    <property type="molecule type" value="Genomic_DNA"/>
</dbReference>
<sequence length="449" mass="47674">MSGPGSKKTPSIPAWQQKSYTDAQQSSTSDQATDVSSSSSELPLLEQARKFLEEESIRDASRERKVAFLEQKGLTADQIEQLLSPKQEEEASSSSSSVSDPSSEIKTIHDTTTHTSVDKTTTPRADTTTASTTAVPSPSETSTSSSSSSSSSQVSSSKRDVPPIITYPEFLLKPQKPPPLVTFSRLANAAYAFAGVATLTYAASTYIVEPMLETLTSARHELASTALADLERLNTKLESTVSHVPYIPPLGSSSTSKQLKSSSDDDPPISDTSSDDSDPTELFHRDIATQTSPGRSRSSSSVSLTTSRQFGMTSSSSSAAQDPTASQSARLRSLQSTLSSLVSSTDSRFAQQRLKDTTAELQGVLDNMNNTYNPFQTDFGSSYTGSGSGAGAGAGSTLEDNKVKHKKASDNEAQKFRAEIRSLKGALLSSRNFPTARPTAPFTTAGAAR</sequence>
<evidence type="ECO:0000256" key="8">
    <source>
        <dbReference type="SAM" id="MobiDB-lite"/>
    </source>
</evidence>
<dbReference type="AlphaFoldDB" id="A0A0D2BWB6"/>
<organism evidence="10 11">
    <name type="scientific">Exophiala oligosperma</name>
    <dbReference type="NCBI Taxonomy" id="215243"/>
    <lineage>
        <taxon>Eukaryota</taxon>
        <taxon>Fungi</taxon>
        <taxon>Dikarya</taxon>
        <taxon>Ascomycota</taxon>
        <taxon>Pezizomycotina</taxon>
        <taxon>Eurotiomycetes</taxon>
        <taxon>Chaetothyriomycetidae</taxon>
        <taxon>Chaetothyriales</taxon>
        <taxon>Herpotrichiellaceae</taxon>
        <taxon>Exophiala</taxon>
    </lineage>
</organism>
<keyword evidence="2" id="KW-0811">Translocation</keyword>
<evidence type="ECO:0000256" key="5">
    <source>
        <dbReference type="ARBA" id="ARBA00029691"/>
    </source>
</evidence>
<dbReference type="RefSeq" id="XP_016261982.1">
    <property type="nucleotide sequence ID" value="XM_016408502.1"/>
</dbReference>
<feature type="region of interest" description="Disordered" evidence="8">
    <location>
        <begin position="386"/>
        <end position="414"/>
    </location>
</feature>
<evidence type="ECO:0000256" key="3">
    <source>
        <dbReference type="ARBA" id="ARBA00023140"/>
    </source>
</evidence>
<dbReference type="EMBL" id="KN847337">
    <property type="protein sequence ID" value="KIW41767.1"/>
    <property type="molecule type" value="Genomic_DNA"/>
</dbReference>
<keyword evidence="3 7" id="KW-0576">Peroxisome</keyword>
<dbReference type="VEuPathDB" id="FungiDB:PV06_07289"/>
<dbReference type="HOGENOM" id="CLU_044743_0_0_1"/>
<dbReference type="GO" id="GO:0016560">
    <property type="term" value="P:protein import into peroxisome matrix, docking"/>
    <property type="evidence" value="ECO:0007669"/>
    <property type="project" value="UniProtKB-UniRule"/>
</dbReference>
<gene>
    <name evidence="10" type="ORF">PV06_07289</name>
</gene>
<dbReference type="InterPro" id="IPR006785">
    <property type="entry name" value="Pex14_N"/>
</dbReference>
<dbReference type="Proteomes" id="UP000053342">
    <property type="component" value="Unassembled WGS sequence"/>
</dbReference>
<dbReference type="InterPro" id="IPR036388">
    <property type="entry name" value="WH-like_DNA-bd_sf"/>
</dbReference>
<evidence type="ECO:0000256" key="1">
    <source>
        <dbReference type="ARBA" id="ARBA00005443"/>
    </source>
</evidence>
<evidence type="ECO:0000256" key="7">
    <source>
        <dbReference type="RuleBase" id="RU367032"/>
    </source>
</evidence>
<feature type="domain" description="Peroxisome membrane anchor protein Pex14p N-terminal" evidence="9">
    <location>
        <begin position="43"/>
        <end position="84"/>
    </location>
</feature>
<feature type="region of interest" description="Disordered" evidence="8">
    <location>
        <begin position="1"/>
        <end position="42"/>
    </location>
</feature>
<dbReference type="PANTHER" id="PTHR23058:SF5">
    <property type="entry name" value="PEROXISOMAL MEMBRANE PROTEIN PEX14"/>
    <property type="match status" value="1"/>
</dbReference>
<keyword evidence="7" id="KW-0472">Membrane</keyword>
<feature type="compositionally biased region" description="Low complexity" evidence="8">
    <location>
        <begin position="252"/>
        <end position="261"/>
    </location>
</feature>
<evidence type="ECO:0000259" key="9">
    <source>
        <dbReference type="Pfam" id="PF04695"/>
    </source>
</evidence>
<feature type="compositionally biased region" description="Low complexity" evidence="8">
    <location>
        <begin position="113"/>
        <end position="156"/>
    </location>
</feature>
<dbReference type="STRING" id="215243.A0A0D2BWB6"/>
<comment type="subcellular location">
    <subcellularLocation>
        <location evidence="6 7">Peroxisome membrane</location>
    </subcellularLocation>
</comment>
<evidence type="ECO:0000256" key="4">
    <source>
        <dbReference type="ARBA" id="ARBA00029502"/>
    </source>
</evidence>
<name>A0A0D2BWB6_9EURO</name>
<evidence type="ECO:0000313" key="11">
    <source>
        <dbReference type="Proteomes" id="UP000053342"/>
    </source>
</evidence>
<dbReference type="GO" id="GO:0005102">
    <property type="term" value="F:signaling receptor binding"/>
    <property type="evidence" value="ECO:0007669"/>
    <property type="project" value="TreeGrafter"/>
</dbReference>
<keyword evidence="7" id="KW-0813">Transport</keyword>
<accession>A0A0D2BWB6</accession>
<dbReference type="GeneID" id="27359363"/>
<feature type="region of interest" description="Disordered" evidence="8">
    <location>
        <begin position="243"/>
        <end position="331"/>
    </location>
</feature>
<reference evidence="10 11" key="1">
    <citation type="submission" date="2015-01" db="EMBL/GenBank/DDBJ databases">
        <title>The Genome Sequence of Exophiala oligosperma CBS72588.</title>
        <authorList>
            <consortium name="The Broad Institute Genomics Platform"/>
            <person name="Cuomo C."/>
            <person name="de Hoog S."/>
            <person name="Gorbushina A."/>
            <person name="Stielow B."/>
            <person name="Teixiera M."/>
            <person name="Abouelleil A."/>
            <person name="Chapman S.B."/>
            <person name="Priest M."/>
            <person name="Young S.K."/>
            <person name="Wortman J."/>
            <person name="Nusbaum C."/>
            <person name="Birren B."/>
        </authorList>
    </citation>
    <scope>NUCLEOTIDE SEQUENCE [LARGE SCALE GENOMIC DNA]</scope>
    <source>
        <strain evidence="10 11">CBS 72588</strain>
    </source>
</reference>